<dbReference type="InterPro" id="IPR009647">
    <property type="entry name" value="PBP_C"/>
</dbReference>
<organism evidence="2 3">
    <name type="scientific">Methylocapsa polymorpha</name>
    <dbReference type="NCBI Taxonomy" id="3080828"/>
    <lineage>
        <taxon>Bacteria</taxon>
        <taxon>Pseudomonadati</taxon>
        <taxon>Pseudomonadota</taxon>
        <taxon>Alphaproteobacteria</taxon>
        <taxon>Hyphomicrobiales</taxon>
        <taxon>Beijerinckiaceae</taxon>
        <taxon>Methylocapsa</taxon>
    </lineage>
</organism>
<protein>
    <recommendedName>
        <fullName evidence="1">Penicillin-binding C-terminal domain-containing protein</fullName>
    </recommendedName>
</protein>
<dbReference type="EMBL" id="CP136862">
    <property type="protein sequence ID" value="WOJ91553.1"/>
    <property type="molecule type" value="Genomic_DNA"/>
</dbReference>
<evidence type="ECO:0000259" key="1">
    <source>
        <dbReference type="Pfam" id="PF06832"/>
    </source>
</evidence>
<dbReference type="Pfam" id="PF06832">
    <property type="entry name" value="BiPBP_C"/>
    <property type="match status" value="1"/>
</dbReference>
<name>A0ABZ0HYA7_9HYPH</name>
<evidence type="ECO:0000313" key="3">
    <source>
        <dbReference type="Proteomes" id="UP001626536"/>
    </source>
</evidence>
<dbReference type="Proteomes" id="UP001626536">
    <property type="component" value="Chromosome"/>
</dbReference>
<accession>A0ABZ0HYA7</accession>
<reference evidence="2 3" key="1">
    <citation type="submission" date="2023-10" db="EMBL/GenBank/DDBJ databases">
        <title>Novel methanotroph of the genus Methylocapsa from a subarctic wetland.</title>
        <authorList>
            <person name="Belova S.E."/>
            <person name="Oshkin I.Y."/>
            <person name="Miroshnikov K."/>
            <person name="Dedysh S.N."/>
        </authorList>
    </citation>
    <scope>NUCLEOTIDE SEQUENCE [LARGE SCALE GENOMIC DNA]</scope>
    <source>
        <strain evidence="2 3">RX1</strain>
    </source>
</reference>
<sequence length="67" mass="6922">MANRGDASLALKAEGGAPPLTWMVNGAPVGEPNLRRQSSWAPDGAGFARVSVMDAKGATDSVLVRLE</sequence>
<gene>
    <name evidence="2" type="ORF">RZS28_14935</name>
</gene>
<feature type="domain" description="Penicillin-binding C-terminal" evidence="1">
    <location>
        <begin position="7"/>
        <end position="62"/>
    </location>
</feature>
<evidence type="ECO:0000313" key="2">
    <source>
        <dbReference type="EMBL" id="WOJ91553.1"/>
    </source>
</evidence>
<keyword evidence="3" id="KW-1185">Reference proteome</keyword>
<proteinExistence type="predicted"/>